<dbReference type="GO" id="GO:0016020">
    <property type="term" value="C:membrane"/>
    <property type="evidence" value="ECO:0007669"/>
    <property type="project" value="UniProtKB-SubCell"/>
</dbReference>
<feature type="transmembrane region" description="Helical" evidence="5">
    <location>
        <begin position="178"/>
        <end position="194"/>
    </location>
</feature>
<dbReference type="PANTHER" id="PTHR37422:SF13">
    <property type="entry name" value="LIPOPOLYSACCHARIDE BIOSYNTHESIS PROTEIN PA4999-RELATED"/>
    <property type="match status" value="1"/>
</dbReference>
<gene>
    <name evidence="7" type="ORF">ENU66_04225</name>
</gene>
<feature type="transmembrane region" description="Helical" evidence="5">
    <location>
        <begin position="62"/>
        <end position="80"/>
    </location>
</feature>
<feature type="transmembrane region" description="Helical" evidence="5">
    <location>
        <begin position="323"/>
        <end position="344"/>
    </location>
</feature>
<dbReference type="AlphaFoldDB" id="A0A7V4E429"/>
<feature type="transmembrane region" description="Helical" evidence="5">
    <location>
        <begin position="115"/>
        <end position="133"/>
    </location>
</feature>
<evidence type="ECO:0000256" key="1">
    <source>
        <dbReference type="ARBA" id="ARBA00004141"/>
    </source>
</evidence>
<comment type="caution">
    <text evidence="7">The sequence shown here is derived from an EMBL/GenBank/DDBJ whole genome shotgun (WGS) entry which is preliminary data.</text>
</comment>
<feature type="transmembrane region" description="Helical" evidence="5">
    <location>
        <begin position="86"/>
        <end position="103"/>
    </location>
</feature>
<name>A0A7V4E429_UNCW3</name>
<comment type="subcellular location">
    <subcellularLocation>
        <location evidence="1">Membrane</location>
        <topology evidence="1">Multi-pass membrane protein</topology>
    </subcellularLocation>
</comment>
<keyword evidence="2 5" id="KW-0812">Transmembrane</keyword>
<sequence length="407" mass="46757">MKTLKESATTILSQESIKNILTYGALLFPFLPNTYRTVYLIVATITIIIDYRLLLRKENLPLYIFWLITFITSLFSPMPLKAILKTKGIAFDLIIPFIFFAFSTQLKRDELLKKISYFVILFTFSALLIHFIYPRGWHFFNRQSALVGFMGGKLTYAGVISFLFPLLIFKEGFKIKNLIPPFLAGALVLISLAINNSRSYYLGIAAFLLFFIFFAKPYLKVIYLLLLLTFASSVFLNQRSYEYLKRSVPTEKNMSSYLRIHMWKTGLNIFKAKPFTGIGYELWGEEKVREAYLNKYGTPKLKEILEKYPDTRRPVSGHLHSNYIMALVNGGILLFMGYLFIFIYYGLLFLRSKNTFGLYGIGLLLIMLIAGAFEYSFSDAEVVQTFAFSLGLLINGAKTNESNHKNS</sequence>
<evidence type="ECO:0000259" key="6">
    <source>
        <dbReference type="Pfam" id="PF04932"/>
    </source>
</evidence>
<protein>
    <submittedName>
        <fullName evidence="7">O-antigen ligase family protein</fullName>
    </submittedName>
</protein>
<evidence type="ECO:0000256" key="2">
    <source>
        <dbReference type="ARBA" id="ARBA00022692"/>
    </source>
</evidence>
<organism evidence="7">
    <name type="scientific">candidate division WOR-3 bacterium</name>
    <dbReference type="NCBI Taxonomy" id="2052148"/>
    <lineage>
        <taxon>Bacteria</taxon>
        <taxon>Bacteria division WOR-3</taxon>
    </lineage>
</organism>
<evidence type="ECO:0000313" key="7">
    <source>
        <dbReference type="EMBL" id="HGL17517.1"/>
    </source>
</evidence>
<proteinExistence type="predicted"/>
<feature type="transmembrane region" description="Helical" evidence="5">
    <location>
        <begin position="200"/>
        <end position="215"/>
    </location>
</feature>
<keyword evidence="3 5" id="KW-1133">Transmembrane helix</keyword>
<keyword evidence="4 5" id="KW-0472">Membrane</keyword>
<feature type="domain" description="O-antigen ligase-related" evidence="6">
    <location>
        <begin position="185"/>
        <end position="339"/>
    </location>
</feature>
<evidence type="ECO:0000256" key="5">
    <source>
        <dbReference type="SAM" id="Phobius"/>
    </source>
</evidence>
<dbReference type="PANTHER" id="PTHR37422">
    <property type="entry name" value="TEICHURONIC ACID BIOSYNTHESIS PROTEIN TUAE"/>
    <property type="match status" value="1"/>
</dbReference>
<accession>A0A7V4E429</accession>
<feature type="transmembrane region" description="Helical" evidence="5">
    <location>
        <begin position="356"/>
        <end position="373"/>
    </location>
</feature>
<evidence type="ECO:0000256" key="3">
    <source>
        <dbReference type="ARBA" id="ARBA00022989"/>
    </source>
</evidence>
<evidence type="ECO:0000256" key="4">
    <source>
        <dbReference type="ARBA" id="ARBA00023136"/>
    </source>
</evidence>
<dbReference type="Pfam" id="PF04932">
    <property type="entry name" value="Wzy_C"/>
    <property type="match status" value="1"/>
</dbReference>
<dbReference type="InterPro" id="IPR007016">
    <property type="entry name" value="O-antigen_ligase-rel_domated"/>
</dbReference>
<dbReference type="InterPro" id="IPR051533">
    <property type="entry name" value="WaaL-like"/>
</dbReference>
<reference evidence="7" key="1">
    <citation type="journal article" date="2020" name="mSystems">
        <title>Genome- and Community-Level Interaction Insights into Carbon Utilization and Element Cycling Functions of Hydrothermarchaeota in Hydrothermal Sediment.</title>
        <authorList>
            <person name="Zhou Z."/>
            <person name="Liu Y."/>
            <person name="Xu W."/>
            <person name="Pan J."/>
            <person name="Luo Z.H."/>
            <person name="Li M."/>
        </authorList>
    </citation>
    <scope>NUCLEOTIDE SEQUENCE [LARGE SCALE GENOMIC DNA]</scope>
    <source>
        <strain evidence="7">SpSt-69</strain>
    </source>
</reference>
<dbReference type="GO" id="GO:0016874">
    <property type="term" value="F:ligase activity"/>
    <property type="evidence" value="ECO:0007669"/>
    <property type="project" value="UniProtKB-KW"/>
</dbReference>
<feature type="transmembrane region" description="Helical" evidence="5">
    <location>
        <begin position="145"/>
        <end position="169"/>
    </location>
</feature>
<dbReference type="EMBL" id="DTDJ01000028">
    <property type="protein sequence ID" value="HGL17517.1"/>
    <property type="molecule type" value="Genomic_DNA"/>
</dbReference>
<keyword evidence="7" id="KW-0436">Ligase</keyword>